<gene>
    <name evidence="1" type="ORF">Salat_1138900</name>
</gene>
<reference evidence="1" key="2">
    <citation type="journal article" date="2024" name="Plant">
        <title>Genomic evolution and insights into agronomic trait innovations of Sesamum species.</title>
        <authorList>
            <person name="Miao H."/>
            <person name="Wang L."/>
            <person name="Qu L."/>
            <person name="Liu H."/>
            <person name="Sun Y."/>
            <person name="Le M."/>
            <person name="Wang Q."/>
            <person name="Wei S."/>
            <person name="Zheng Y."/>
            <person name="Lin W."/>
            <person name="Duan Y."/>
            <person name="Cao H."/>
            <person name="Xiong S."/>
            <person name="Wang X."/>
            <person name="Wei L."/>
            <person name="Li C."/>
            <person name="Ma Q."/>
            <person name="Ju M."/>
            <person name="Zhao R."/>
            <person name="Li G."/>
            <person name="Mu C."/>
            <person name="Tian Q."/>
            <person name="Mei H."/>
            <person name="Zhang T."/>
            <person name="Gao T."/>
            <person name="Zhang H."/>
        </authorList>
    </citation>
    <scope>NUCLEOTIDE SEQUENCE</scope>
    <source>
        <strain evidence="1">3651</strain>
    </source>
</reference>
<organism evidence="1 2">
    <name type="scientific">Sesamum alatum</name>
    <dbReference type="NCBI Taxonomy" id="300844"/>
    <lineage>
        <taxon>Eukaryota</taxon>
        <taxon>Viridiplantae</taxon>
        <taxon>Streptophyta</taxon>
        <taxon>Embryophyta</taxon>
        <taxon>Tracheophyta</taxon>
        <taxon>Spermatophyta</taxon>
        <taxon>Magnoliopsida</taxon>
        <taxon>eudicotyledons</taxon>
        <taxon>Gunneridae</taxon>
        <taxon>Pentapetalae</taxon>
        <taxon>asterids</taxon>
        <taxon>lamiids</taxon>
        <taxon>Lamiales</taxon>
        <taxon>Pedaliaceae</taxon>
        <taxon>Sesamum</taxon>
    </lineage>
</organism>
<accession>A0AAE1YE31</accession>
<keyword evidence="2" id="KW-1185">Reference proteome</keyword>
<sequence>MCASSERAEKSIEELRGMIVAMAAVMTNNSHNNNNHGHTGEVDGESQFNRGQYAGANGYHVLTKCSQVEFLRFSGEDLQGWIYRREQFFEVDEMLFDAKVKLAAVHMEGKALQWHQVYMKSRLTREAPRWEEYVRALSDRFGTFLY</sequence>
<evidence type="ECO:0000313" key="1">
    <source>
        <dbReference type="EMBL" id="KAK4428393.1"/>
    </source>
</evidence>
<evidence type="ECO:0000313" key="2">
    <source>
        <dbReference type="Proteomes" id="UP001293254"/>
    </source>
</evidence>
<protein>
    <recommendedName>
        <fullName evidence="3">Retrotransposon gag domain-containing protein</fullName>
    </recommendedName>
</protein>
<dbReference type="AlphaFoldDB" id="A0AAE1YE31"/>
<comment type="caution">
    <text evidence="1">The sequence shown here is derived from an EMBL/GenBank/DDBJ whole genome shotgun (WGS) entry which is preliminary data.</text>
</comment>
<proteinExistence type="predicted"/>
<name>A0AAE1YE31_9LAMI</name>
<reference evidence="1" key="1">
    <citation type="submission" date="2020-06" db="EMBL/GenBank/DDBJ databases">
        <authorList>
            <person name="Li T."/>
            <person name="Hu X."/>
            <person name="Zhang T."/>
            <person name="Song X."/>
            <person name="Zhang H."/>
            <person name="Dai N."/>
            <person name="Sheng W."/>
            <person name="Hou X."/>
            <person name="Wei L."/>
        </authorList>
    </citation>
    <scope>NUCLEOTIDE SEQUENCE</scope>
    <source>
        <strain evidence="1">3651</strain>
        <tissue evidence="1">Leaf</tissue>
    </source>
</reference>
<evidence type="ECO:0008006" key="3">
    <source>
        <dbReference type="Google" id="ProtNLM"/>
    </source>
</evidence>
<dbReference type="Proteomes" id="UP001293254">
    <property type="component" value="Unassembled WGS sequence"/>
</dbReference>
<dbReference type="EMBL" id="JACGWO010000004">
    <property type="protein sequence ID" value="KAK4428393.1"/>
    <property type="molecule type" value="Genomic_DNA"/>
</dbReference>